<keyword evidence="3" id="KW-1185">Reference proteome</keyword>
<dbReference type="Proteomes" id="UP001549691">
    <property type="component" value="Unassembled WGS sequence"/>
</dbReference>
<proteinExistence type="predicted"/>
<gene>
    <name evidence="2" type="ORF">ABXR19_03985</name>
</gene>
<evidence type="ECO:0000313" key="3">
    <source>
        <dbReference type="Proteomes" id="UP001549691"/>
    </source>
</evidence>
<sequence length="70" mass="7972">MPIERKSINRGGIKSAGYERSSRILEIEFSSGKVIQHTNVGEEIATRFLASSSPFGYYQDKIEEDYSIKR</sequence>
<dbReference type="RefSeq" id="WP_354599800.1">
    <property type="nucleotide sequence ID" value="NZ_JBEWZI010000003.1"/>
</dbReference>
<name>A0ABV2THF1_9RHOO</name>
<dbReference type="Pfam" id="PF13619">
    <property type="entry name" value="KTSC"/>
    <property type="match status" value="1"/>
</dbReference>
<organism evidence="2 3">
    <name type="scientific">Uliginosibacterium flavum</name>
    <dbReference type="NCBI Taxonomy" id="1396831"/>
    <lineage>
        <taxon>Bacteria</taxon>
        <taxon>Pseudomonadati</taxon>
        <taxon>Pseudomonadota</taxon>
        <taxon>Betaproteobacteria</taxon>
        <taxon>Rhodocyclales</taxon>
        <taxon>Zoogloeaceae</taxon>
        <taxon>Uliginosibacterium</taxon>
    </lineage>
</organism>
<comment type="caution">
    <text evidence="2">The sequence shown here is derived from an EMBL/GenBank/DDBJ whole genome shotgun (WGS) entry which is preliminary data.</text>
</comment>
<dbReference type="InterPro" id="IPR025309">
    <property type="entry name" value="KTSC_dom"/>
</dbReference>
<reference evidence="2 3" key="1">
    <citation type="submission" date="2024-07" db="EMBL/GenBank/DDBJ databases">
        <title>Uliginosibacterium flavum JJ3220;KACC:17644.</title>
        <authorList>
            <person name="Kim M.K."/>
        </authorList>
    </citation>
    <scope>NUCLEOTIDE SEQUENCE [LARGE SCALE GENOMIC DNA]</scope>
    <source>
        <strain evidence="2 3">KACC:17644</strain>
    </source>
</reference>
<dbReference type="EMBL" id="JBEWZI010000003">
    <property type="protein sequence ID" value="MET7013337.1"/>
    <property type="molecule type" value="Genomic_DNA"/>
</dbReference>
<protein>
    <submittedName>
        <fullName evidence="2">KTSC domain-containing protein</fullName>
    </submittedName>
</protein>
<feature type="domain" description="KTSC" evidence="1">
    <location>
        <begin position="13"/>
        <end position="66"/>
    </location>
</feature>
<evidence type="ECO:0000313" key="2">
    <source>
        <dbReference type="EMBL" id="MET7013337.1"/>
    </source>
</evidence>
<evidence type="ECO:0000259" key="1">
    <source>
        <dbReference type="Pfam" id="PF13619"/>
    </source>
</evidence>
<accession>A0ABV2THF1</accession>